<dbReference type="GO" id="GO:0046872">
    <property type="term" value="F:metal ion binding"/>
    <property type="evidence" value="ECO:0007669"/>
    <property type="project" value="UniProtKB-KW"/>
</dbReference>
<dbReference type="GO" id="GO:0042759">
    <property type="term" value="P:long-chain fatty acid biosynthetic process"/>
    <property type="evidence" value="ECO:0007669"/>
    <property type="project" value="TreeGrafter"/>
</dbReference>
<dbReference type="Gene3D" id="2.60.40.2300">
    <property type="entry name" value="Neutral/alkaline non-lysosomal ceramidase, C-terminal domain"/>
    <property type="match status" value="1"/>
</dbReference>
<dbReference type="PANTHER" id="PTHR12670">
    <property type="entry name" value="CERAMIDASE"/>
    <property type="match status" value="1"/>
</dbReference>
<dbReference type="Proteomes" id="UP000235836">
    <property type="component" value="Unassembled WGS sequence"/>
</dbReference>
<evidence type="ECO:0000256" key="2">
    <source>
        <dbReference type="ARBA" id="ARBA00022801"/>
    </source>
</evidence>
<reference evidence="8 9" key="1">
    <citation type="submission" date="2017-09" db="EMBL/GenBank/DDBJ databases">
        <title>Bacterial strain isolated from the female urinary microbiota.</title>
        <authorList>
            <person name="Thomas-White K."/>
            <person name="Kumar N."/>
            <person name="Forster S."/>
            <person name="Putonti C."/>
            <person name="Lawley T."/>
            <person name="Wolfe A.J."/>
        </authorList>
    </citation>
    <scope>NUCLEOTIDE SEQUENCE [LARGE SCALE GENOMIC DNA]</scope>
    <source>
        <strain evidence="8 9">UMB0792</strain>
    </source>
</reference>
<sequence>MTQITFGRRTFLAGAGLAAAGVAALQVTGAHAKEAPGPELIVGRGMADMTGEPLGAGMNGYAVMAQSTTGIRLRQFARAFIFEDATGVSTVFVIAEMGLMFQSIQLEVLRRLKEEFGAAYNESNVFISASHTHVGPGGTSGHLMVDLTTLGFRPVTFEATVAGIVEAIKRAHADKQLSTLRLVRGEVREAGVNRSFEAFSRNPDEEKIAFPKGVNSESITLFIARGGKDVGLINWYGLHATSFGHKHTLIDGDHKGWSSWRMEREKGTIHREAENAPFVAAFATAPQGDITPNMGLQPQTGPGLENEALSAQVLGDRQIDATRGPGTRVIDITGKNGPIIRNRYKWVDMRDVTIDGRFTPDGTEHRTGPAILGAAFAASSQEDGGGLDVPIFNEGERGGTPWVKELGDVILPEDWREIHGNKEILLPLGFIDGMIQQVLLFSVTQIAGLTIITNSMEPTSMAGYRMRQHVAEVLDVPLETVICMGYTSGYAHYVTTPEEYDNQDYEGGATIFGHHQLCAMMQVYDELAESLRDGTQIDVGAAGGDLTGLIPTSLSGQPGIDQPAWGMEFGDVITASSTVVVGARATATFCFANPNSDLRHGQGYVTITNAAGEIVADDFHADTIIEFVKNAGTTNARVSWDTKDAAPGMYTIRVDGSSRDVSGGLTPFTGSATVTVA</sequence>
<evidence type="ECO:0000313" key="8">
    <source>
        <dbReference type="EMBL" id="PMC63624.1"/>
    </source>
</evidence>
<keyword evidence="9" id="KW-1185">Reference proteome</keyword>
<dbReference type="EC" id="3.5.1.23" evidence="4"/>
<dbReference type="InterPro" id="IPR006823">
    <property type="entry name" value="Ceramidase_alk"/>
</dbReference>
<dbReference type="EMBL" id="PNHG01000021">
    <property type="protein sequence ID" value="PMC63624.1"/>
    <property type="molecule type" value="Genomic_DNA"/>
</dbReference>
<comment type="cofactor">
    <cofactor evidence="3">
        <name>Zn(2+)</name>
        <dbReference type="ChEBI" id="CHEBI:29105"/>
    </cofactor>
    <text evidence="3">Binds 1 zinc ion per subunit.</text>
</comment>
<proteinExistence type="inferred from homology"/>
<accession>A0A2N6T2W2</accession>
<dbReference type="Pfam" id="PF17048">
    <property type="entry name" value="Ceramidse_alk_C"/>
    <property type="match status" value="1"/>
</dbReference>
<evidence type="ECO:0000256" key="1">
    <source>
        <dbReference type="ARBA" id="ARBA00009835"/>
    </source>
</evidence>
<evidence type="ECO:0000313" key="9">
    <source>
        <dbReference type="Proteomes" id="UP000235836"/>
    </source>
</evidence>
<evidence type="ECO:0000259" key="6">
    <source>
        <dbReference type="Pfam" id="PF04734"/>
    </source>
</evidence>
<dbReference type="RefSeq" id="WP_102724507.1">
    <property type="nucleotide sequence ID" value="NZ_PNHG01000021.1"/>
</dbReference>
<feature type="binding site" evidence="3">
    <location>
        <position position="493"/>
    </location>
    <ligand>
        <name>Zn(2+)</name>
        <dbReference type="ChEBI" id="CHEBI:29105"/>
    </ligand>
</feature>
<feature type="signal peptide" evidence="5">
    <location>
        <begin position="1"/>
        <end position="32"/>
    </location>
</feature>
<evidence type="ECO:0000256" key="3">
    <source>
        <dbReference type="PIRSR" id="PIRSR606823-2"/>
    </source>
</evidence>
<evidence type="ECO:0000256" key="4">
    <source>
        <dbReference type="RuleBase" id="RU366019"/>
    </source>
</evidence>
<dbReference type="PANTHER" id="PTHR12670:SF1">
    <property type="entry name" value="NEUTRAL CERAMIDASE"/>
    <property type="match status" value="1"/>
</dbReference>
<feature type="chain" id="PRO_5014775944" description="Neutral ceramidase" evidence="5">
    <location>
        <begin position="33"/>
        <end position="677"/>
    </location>
</feature>
<evidence type="ECO:0000259" key="7">
    <source>
        <dbReference type="Pfam" id="PF17048"/>
    </source>
</evidence>
<keyword evidence="4" id="KW-0443">Lipid metabolism</keyword>
<keyword evidence="5" id="KW-0732">Signal</keyword>
<dbReference type="PROSITE" id="PS51318">
    <property type="entry name" value="TAT"/>
    <property type="match status" value="1"/>
</dbReference>
<organism evidence="8 9">
    <name type="scientific">Corynebacterium tuscaniense</name>
    <dbReference type="NCBI Taxonomy" id="302449"/>
    <lineage>
        <taxon>Bacteria</taxon>
        <taxon>Bacillati</taxon>
        <taxon>Actinomycetota</taxon>
        <taxon>Actinomycetes</taxon>
        <taxon>Mycobacteriales</taxon>
        <taxon>Corynebacteriaceae</taxon>
        <taxon>Corynebacterium</taxon>
    </lineage>
</organism>
<keyword evidence="4" id="KW-0746">Sphingolipid metabolism</keyword>
<comment type="similarity">
    <text evidence="1 4">Belongs to the neutral ceramidase family.</text>
</comment>
<name>A0A2N6T2W2_9CORY</name>
<dbReference type="GO" id="GO:0046514">
    <property type="term" value="P:ceramide catabolic process"/>
    <property type="evidence" value="ECO:0007669"/>
    <property type="project" value="InterPro"/>
</dbReference>
<dbReference type="InterPro" id="IPR031329">
    <property type="entry name" value="NEUT/ALK_ceramidase_N"/>
</dbReference>
<gene>
    <name evidence="8" type="ORF">CJ203_10190</name>
</gene>
<dbReference type="GO" id="GO:0005576">
    <property type="term" value="C:extracellular region"/>
    <property type="evidence" value="ECO:0007669"/>
    <property type="project" value="TreeGrafter"/>
</dbReference>
<dbReference type="Pfam" id="PF04734">
    <property type="entry name" value="Ceramidase_alk"/>
    <property type="match status" value="1"/>
</dbReference>
<protein>
    <recommendedName>
        <fullName evidence="4">Neutral ceramidase</fullName>
        <ecNumber evidence="4">3.5.1.23</ecNumber>
    </recommendedName>
</protein>
<keyword evidence="3" id="KW-0862">Zinc</keyword>
<dbReference type="AlphaFoldDB" id="A0A2N6T2W2"/>
<feature type="binding site" evidence="3">
    <location>
        <position position="239"/>
    </location>
    <ligand>
        <name>Zn(2+)</name>
        <dbReference type="ChEBI" id="CHEBI:29105"/>
    </ligand>
</feature>
<feature type="domain" description="Neutral/alkaline non-lysosomal ceramidase C-terminal" evidence="7">
    <location>
        <begin position="525"/>
        <end position="672"/>
    </location>
</feature>
<dbReference type="GO" id="GO:0016020">
    <property type="term" value="C:membrane"/>
    <property type="evidence" value="ECO:0007669"/>
    <property type="project" value="GOC"/>
</dbReference>
<dbReference type="InterPro" id="IPR006311">
    <property type="entry name" value="TAT_signal"/>
</dbReference>
<feature type="binding site" evidence="3">
    <location>
        <position position="457"/>
    </location>
    <ligand>
        <name>Zn(2+)</name>
        <dbReference type="ChEBI" id="CHEBI:29105"/>
    </ligand>
</feature>
<keyword evidence="2 4" id="KW-0378">Hydrolase</keyword>
<comment type="caution">
    <text evidence="8">The sequence shown here is derived from an EMBL/GenBank/DDBJ whole genome shotgun (WGS) entry which is preliminary data.</text>
</comment>
<keyword evidence="3" id="KW-0479">Metal-binding</keyword>
<evidence type="ECO:0000256" key="5">
    <source>
        <dbReference type="SAM" id="SignalP"/>
    </source>
</evidence>
<comment type="catalytic activity">
    <reaction evidence="4">
        <text>an N-acylsphing-4-enine + H2O = sphing-4-enine + a fatty acid</text>
        <dbReference type="Rhea" id="RHEA:20856"/>
        <dbReference type="ChEBI" id="CHEBI:15377"/>
        <dbReference type="ChEBI" id="CHEBI:28868"/>
        <dbReference type="ChEBI" id="CHEBI:52639"/>
        <dbReference type="ChEBI" id="CHEBI:57756"/>
        <dbReference type="EC" id="3.5.1.23"/>
    </reaction>
</comment>
<dbReference type="GO" id="GO:0017040">
    <property type="term" value="F:N-acylsphingosine amidohydrolase activity"/>
    <property type="evidence" value="ECO:0007669"/>
    <property type="project" value="UniProtKB-UniRule"/>
</dbReference>
<dbReference type="InterPro" id="IPR038445">
    <property type="entry name" value="NCDase_C_sf"/>
</dbReference>
<dbReference type="InterPro" id="IPR031331">
    <property type="entry name" value="NEUT/ALK_ceramidase_C"/>
</dbReference>
<feature type="binding site" evidence="3">
    <location>
        <position position="131"/>
    </location>
    <ligand>
        <name>Zn(2+)</name>
        <dbReference type="ChEBI" id="CHEBI:29105"/>
    </ligand>
</feature>
<dbReference type="GO" id="GO:0046512">
    <property type="term" value="P:sphingosine biosynthetic process"/>
    <property type="evidence" value="ECO:0007669"/>
    <property type="project" value="TreeGrafter"/>
</dbReference>
<feature type="domain" description="Neutral/alkaline non-lysosomal ceramidase N-terminal" evidence="6">
    <location>
        <begin position="42"/>
        <end position="522"/>
    </location>
</feature>